<name>A0AAV2A3Q4_9ARAC</name>
<proteinExistence type="predicted"/>
<dbReference type="Gene3D" id="2.10.80.10">
    <property type="entry name" value="Lipase, subunit A"/>
    <property type="match status" value="1"/>
</dbReference>
<feature type="region of interest" description="Disordered" evidence="1">
    <location>
        <begin position="100"/>
        <end position="122"/>
    </location>
</feature>
<reference evidence="3 4" key="1">
    <citation type="submission" date="2024-04" db="EMBL/GenBank/DDBJ databases">
        <authorList>
            <person name="Rising A."/>
            <person name="Reimegard J."/>
            <person name="Sonavane S."/>
            <person name="Akerstrom W."/>
            <person name="Nylinder S."/>
            <person name="Hedman E."/>
            <person name="Kallberg Y."/>
        </authorList>
    </citation>
    <scope>NUCLEOTIDE SEQUENCE [LARGE SCALE GENOMIC DNA]</scope>
</reference>
<comment type="caution">
    <text evidence="3">The sequence shown here is derived from an EMBL/GenBank/DDBJ whole genome shotgun (WGS) entry which is preliminary data.</text>
</comment>
<evidence type="ECO:0000313" key="4">
    <source>
        <dbReference type="Proteomes" id="UP001497382"/>
    </source>
</evidence>
<dbReference type="Proteomes" id="UP001497382">
    <property type="component" value="Unassembled WGS sequence"/>
</dbReference>
<protein>
    <submittedName>
        <fullName evidence="3">Uncharacterized protein</fullName>
    </submittedName>
</protein>
<organism evidence="3 4">
    <name type="scientific">Larinioides sclopetarius</name>
    <dbReference type="NCBI Taxonomy" id="280406"/>
    <lineage>
        <taxon>Eukaryota</taxon>
        <taxon>Metazoa</taxon>
        <taxon>Ecdysozoa</taxon>
        <taxon>Arthropoda</taxon>
        <taxon>Chelicerata</taxon>
        <taxon>Arachnida</taxon>
        <taxon>Araneae</taxon>
        <taxon>Araneomorphae</taxon>
        <taxon>Entelegynae</taxon>
        <taxon>Araneoidea</taxon>
        <taxon>Araneidae</taxon>
        <taxon>Larinioides</taxon>
    </lineage>
</organism>
<keyword evidence="2" id="KW-0732">Signal</keyword>
<gene>
    <name evidence="3" type="ORF">LARSCL_LOCUS9913</name>
</gene>
<accession>A0AAV2A3Q4</accession>
<dbReference type="EMBL" id="CAXIEN010000115">
    <property type="protein sequence ID" value="CAL1278647.1"/>
    <property type="molecule type" value="Genomic_DNA"/>
</dbReference>
<dbReference type="PROSITE" id="PS51257">
    <property type="entry name" value="PROKAR_LIPOPROTEIN"/>
    <property type="match status" value="1"/>
</dbReference>
<dbReference type="AlphaFoldDB" id="A0AAV2A3Q4"/>
<evidence type="ECO:0000313" key="3">
    <source>
        <dbReference type="EMBL" id="CAL1278647.1"/>
    </source>
</evidence>
<keyword evidence="4" id="KW-1185">Reference proteome</keyword>
<evidence type="ECO:0000256" key="2">
    <source>
        <dbReference type="SAM" id="SignalP"/>
    </source>
</evidence>
<feature type="signal peptide" evidence="2">
    <location>
        <begin position="1"/>
        <end position="18"/>
    </location>
</feature>
<evidence type="ECO:0000256" key="1">
    <source>
        <dbReference type="SAM" id="MobiDB-lite"/>
    </source>
</evidence>
<feature type="chain" id="PRO_5043359793" evidence="2">
    <location>
        <begin position="19"/>
        <end position="122"/>
    </location>
</feature>
<sequence>MNKFVILVLLCMLTTISCQECPPCSDVNGEMRYCVIDLYIHHARCMSGLRKGSRCHRKNENNGVYEKKPPCKEGLTCSNDKQRHPTSYPKTIGQAGNSVALESSRRNHHPTNFWELRGEGTR</sequence>